<feature type="region of interest" description="Disordered" evidence="1">
    <location>
        <begin position="15"/>
        <end position="37"/>
    </location>
</feature>
<protein>
    <submittedName>
        <fullName evidence="2">Uncharacterized protein</fullName>
    </submittedName>
</protein>
<reference evidence="2" key="1">
    <citation type="submission" date="2021-02" db="EMBL/GenBank/DDBJ databases">
        <authorList>
            <person name="Nowell W R."/>
        </authorList>
    </citation>
    <scope>NUCLEOTIDE SEQUENCE</scope>
</reference>
<organism evidence="2 3">
    <name type="scientific">Adineta steineri</name>
    <dbReference type="NCBI Taxonomy" id="433720"/>
    <lineage>
        <taxon>Eukaryota</taxon>
        <taxon>Metazoa</taxon>
        <taxon>Spiralia</taxon>
        <taxon>Gnathifera</taxon>
        <taxon>Rotifera</taxon>
        <taxon>Eurotatoria</taxon>
        <taxon>Bdelloidea</taxon>
        <taxon>Adinetida</taxon>
        <taxon>Adinetidae</taxon>
        <taxon>Adineta</taxon>
    </lineage>
</organism>
<evidence type="ECO:0000313" key="2">
    <source>
        <dbReference type="EMBL" id="CAF3796168.1"/>
    </source>
</evidence>
<evidence type="ECO:0000313" key="3">
    <source>
        <dbReference type="Proteomes" id="UP000663881"/>
    </source>
</evidence>
<accession>A0A819BCV6</accession>
<feature type="non-terminal residue" evidence="2">
    <location>
        <position position="1"/>
    </location>
</feature>
<name>A0A819BCV6_9BILA</name>
<dbReference type="Proteomes" id="UP000663881">
    <property type="component" value="Unassembled WGS sequence"/>
</dbReference>
<proteinExistence type="predicted"/>
<dbReference type="AlphaFoldDB" id="A0A819BCV6"/>
<sequence length="51" mass="5548">EVKCLATGLRKENLRYGPHGEAGTLDDASDSKPGFTDDTRRIQEACKGVKL</sequence>
<dbReference type="EMBL" id="CAJOAY010001118">
    <property type="protein sequence ID" value="CAF3796168.1"/>
    <property type="molecule type" value="Genomic_DNA"/>
</dbReference>
<comment type="caution">
    <text evidence="2">The sequence shown here is derived from an EMBL/GenBank/DDBJ whole genome shotgun (WGS) entry which is preliminary data.</text>
</comment>
<evidence type="ECO:0000256" key="1">
    <source>
        <dbReference type="SAM" id="MobiDB-lite"/>
    </source>
</evidence>
<gene>
    <name evidence="2" type="ORF">OKA104_LOCUS18207</name>
</gene>